<evidence type="ECO:0000313" key="3">
    <source>
        <dbReference type="Proteomes" id="UP000293874"/>
    </source>
</evidence>
<sequence>MIRSNILELLLAHRTDDQLENEMLQDTIRFIRQHPDCFERSLLVGHVTGSAWIVNKEGTHTLMLHHKKLDKWFQPGGHCDGDPNVMAVAAKEAFEETGIGVRPISNAVFDVDHHVIPERKGVPEHIHFDIRFFFEADKTTDELPSNPEANAVRWIPLEKVEEYNNTPSIMRLVKKCMQ</sequence>
<dbReference type="EMBL" id="SGXA01000002">
    <property type="protein sequence ID" value="RZS71799.1"/>
    <property type="molecule type" value="Genomic_DNA"/>
</dbReference>
<dbReference type="CDD" id="cd03674">
    <property type="entry name" value="NUDIX_Hydrolase"/>
    <property type="match status" value="1"/>
</dbReference>
<proteinExistence type="predicted"/>
<dbReference type="PANTHER" id="PTHR43736:SF1">
    <property type="entry name" value="DIHYDRONEOPTERIN TRIPHOSPHATE DIPHOSPHATASE"/>
    <property type="match status" value="1"/>
</dbReference>
<evidence type="ECO:0000313" key="2">
    <source>
        <dbReference type="EMBL" id="RZS71799.1"/>
    </source>
</evidence>
<dbReference type="OrthoDB" id="9787880at2"/>
<dbReference type="SUPFAM" id="SSF55811">
    <property type="entry name" value="Nudix"/>
    <property type="match status" value="1"/>
</dbReference>
<dbReference type="InterPro" id="IPR015797">
    <property type="entry name" value="NUDIX_hydrolase-like_dom_sf"/>
</dbReference>
<keyword evidence="3" id="KW-1185">Reference proteome</keyword>
<protein>
    <submittedName>
        <fullName evidence="2">ADP-ribose pyrophosphatase YjhB (NUDIX family)</fullName>
    </submittedName>
</protein>
<dbReference type="AlphaFoldDB" id="A0A4Q7MUY4"/>
<name>A0A4Q7MUY4_9BACT</name>
<dbReference type="Gene3D" id="3.90.79.10">
    <property type="entry name" value="Nucleoside Triphosphate Pyrophosphohydrolase"/>
    <property type="match status" value="1"/>
</dbReference>
<dbReference type="Pfam" id="PF00293">
    <property type="entry name" value="NUDIX"/>
    <property type="match status" value="1"/>
</dbReference>
<dbReference type="RefSeq" id="WP_130542273.1">
    <property type="nucleotide sequence ID" value="NZ_CP042431.1"/>
</dbReference>
<dbReference type="Proteomes" id="UP000293874">
    <property type="component" value="Unassembled WGS sequence"/>
</dbReference>
<gene>
    <name evidence="2" type="ORF">EV199_3712</name>
</gene>
<comment type="caution">
    <text evidence="2">The sequence shown here is derived from an EMBL/GenBank/DDBJ whole genome shotgun (WGS) entry which is preliminary data.</text>
</comment>
<organism evidence="2 3">
    <name type="scientific">Pseudobacter ginsenosidimutans</name>
    <dbReference type="NCBI Taxonomy" id="661488"/>
    <lineage>
        <taxon>Bacteria</taxon>
        <taxon>Pseudomonadati</taxon>
        <taxon>Bacteroidota</taxon>
        <taxon>Chitinophagia</taxon>
        <taxon>Chitinophagales</taxon>
        <taxon>Chitinophagaceae</taxon>
        <taxon>Pseudobacter</taxon>
    </lineage>
</organism>
<evidence type="ECO:0000259" key="1">
    <source>
        <dbReference type="PROSITE" id="PS51462"/>
    </source>
</evidence>
<reference evidence="2 3" key="1">
    <citation type="submission" date="2019-02" db="EMBL/GenBank/DDBJ databases">
        <title>Genomic Encyclopedia of Type Strains, Phase IV (KMG-IV): sequencing the most valuable type-strain genomes for metagenomic binning, comparative biology and taxonomic classification.</title>
        <authorList>
            <person name="Goeker M."/>
        </authorList>
    </citation>
    <scope>NUCLEOTIDE SEQUENCE [LARGE SCALE GENOMIC DNA]</scope>
    <source>
        <strain evidence="2 3">DSM 18116</strain>
    </source>
</reference>
<dbReference type="PANTHER" id="PTHR43736">
    <property type="entry name" value="ADP-RIBOSE PYROPHOSPHATASE"/>
    <property type="match status" value="1"/>
</dbReference>
<dbReference type="PROSITE" id="PS51462">
    <property type="entry name" value="NUDIX"/>
    <property type="match status" value="1"/>
</dbReference>
<feature type="domain" description="Nudix hydrolase" evidence="1">
    <location>
        <begin position="44"/>
        <end position="178"/>
    </location>
</feature>
<dbReference type="InterPro" id="IPR000086">
    <property type="entry name" value="NUDIX_hydrolase_dom"/>
</dbReference>
<accession>A0A4Q7MUY4</accession>